<dbReference type="EMBL" id="GBRH01214693">
    <property type="protein sequence ID" value="JAD83202.1"/>
    <property type="molecule type" value="Transcribed_RNA"/>
</dbReference>
<proteinExistence type="predicted"/>
<name>A0A0A9DHF0_ARUDO</name>
<dbReference type="AlphaFoldDB" id="A0A0A9DHF0"/>
<protein>
    <submittedName>
        <fullName evidence="2">Acyl-desaturase</fullName>
    </submittedName>
</protein>
<keyword evidence="1" id="KW-1133">Transmembrane helix</keyword>
<keyword evidence="1" id="KW-0472">Membrane</keyword>
<keyword evidence="1" id="KW-0812">Transmembrane</keyword>
<sequence>MSRHCDLLPHHVSKREHCVIRIDLKELLNYLGVSCLMALFISCYRTTYLGQLKISILLGMPRSIAMRYKCCSLLE</sequence>
<feature type="transmembrane region" description="Helical" evidence="1">
    <location>
        <begin position="27"/>
        <end position="44"/>
    </location>
</feature>
<organism evidence="2">
    <name type="scientific">Arundo donax</name>
    <name type="common">Giant reed</name>
    <name type="synonym">Donax arundinaceus</name>
    <dbReference type="NCBI Taxonomy" id="35708"/>
    <lineage>
        <taxon>Eukaryota</taxon>
        <taxon>Viridiplantae</taxon>
        <taxon>Streptophyta</taxon>
        <taxon>Embryophyta</taxon>
        <taxon>Tracheophyta</taxon>
        <taxon>Spermatophyta</taxon>
        <taxon>Magnoliopsida</taxon>
        <taxon>Liliopsida</taxon>
        <taxon>Poales</taxon>
        <taxon>Poaceae</taxon>
        <taxon>PACMAD clade</taxon>
        <taxon>Arundinoideae</taxon>
        <taxon>Arundineae</taxon>
        <taxon>Arundo</taxon>
    </lineage>
</organism>
<evidence type="ECO:0000256" key="1">
    <source>
        <dbReference type="SAM" id="Phobius"/>
    </source>
</evidence>
<reference evidence="2" key="1">
    <citation type="submission" date="2014-09" db="EMBL/GenBank/DDBJ databases">
        <authorList>
            <person name="Magalhaes I.L.F."/>
            <person name="Oliveira U."/>
            <person name="Santos F.R."/>
            <person name="Vidigal T.H.D.A."/>
            <person name="Brescovit A.D."/>
            <person name="Santos A.J."/>
        </authorList>
    </citation>
    <scope>NUCLEOTIDE SEQUENCE</scope>
    <source>
        <tissue evidence="2">Shoot tissue taken approximately 20 cm above the soil surface</tissue>
    </source>
</reference>
<evidence type="ECO:0000313" key="2">
    <source>
        <dbReference type="EMBL" id="JAD83202.1"/>
    </source>
</evidence>
<reference evidence="2" key="2">
    <citation type="journal article" date="2015" name="Data Brief">
        <title>Shoot transcriptome of the giant reed, Arundo donax.</title>
        <authorList>
            <person name="Barrero R.A."/>
            <person name="Guerrero F.D."/>
            <person name="Moolhuijzen P."/>
            <person name="Goolsby J.A."/>
            <person name="Tidwell J."/>
            <person name="Bellgard S.E."/>
            <person name="Bellgard M.I."/>
        </authorList>
    </citation>
    <scope>NUCLEOTIDE SEQUENCE</scope>
    <source>
        <tissue evidence="2">Shoot tissue taken approximately 20 cm above the soil surface</tissue>
    </source>
</reference>
<accession>A0A0A9DHF0</accession>